<keyword evidence="2 3" id="KW-0378">Hydrolase</keyword>
<comment type="similarity">
    <text evidence="1 3">Belongs to the neutral ceramidase family.</text>
</comment>
<dbReference type="Proteomes" id="UP001497512">
    <property type="component" value="Chromosome 1"/>
</dbReference>
<dbReference type="PANTHER" id="PTHR12670">
    <property type="entry name" value="CERAMIDASE"/>
    <property type="match status" value="1"/>
</dbReference>
<evidence type="ECO:0000256" key="1">
    <source>
        <dbReference type="ARBA" id="ARBA00009835"/>
    </source>
</evidence>
<keyword evidence="3" id="KW-0746">Sphingolipid metabolism</keyword>
<reference evidence="7 8" key="1">
    <citation type="submission" date="2024-02" db="EMBL/GenBank/DDBJ databases">
        <authorList>
            <consortium name="ELIXIR-Norway"/>
            <consortium name="Elixir Norway"/>
        </authorList>
    </citation>
    <scope>NUCLEOTIDE SEQUENCE [LARGE SCALE GENOMIC DNA]</scope>
</reference>
<feature type="chain" id="PRO_5046573023" description="Neutral ceramidase" evidence="4">
    <location>
        <begin position="32"/>
        <end position="789"/>
    </location>
</feature>
<comment type="catalytic activity">
    <reaction evidence="3">
        <text>an N-acylsphing-4-enine + H2O = sphing-4-enine + a fatty acid</text>
        <dbReference type="Rhea" id="RHEA:20856"/>
        <dbReference type="ChEBI" id="CHEBI:15377"/>
        <dbReference type="ChEBI" id="CHEBI:28868"/>
        <dbReference type="ChEBI" id="CHEBI:52639"/>
        <dbReference type="ChEBI" id="CHEBI:57756"/>
        <dbReference type="EC" id="3.5.1.23"/>
    </reaction>
</comment>
<evidence type="ECO:0000256" key="3">
    <source>
        <dbReference type="RuleBase" id="RU366019"/>
    </source>
</evidence>
<dbReference type="EC" id="3.5.1.23" evidence="3"/>
<sequence>MGRSRESHRRLPLLLMALVFVVTLIPKPTYGEASSPNYMIGVGSHDITGPAADVNMMGYANPAQNAAGIHMRLRARAFIVAESSSSNGGQQERVVFVNTDACMASTAVTLRVLARLKDRYGDLYTEKNVAISGTHTHSGPGGYLQYVLYIVTSLGFVRQSFDALVNGIEQAIVQAHNNLRPGSIFFNEGELLETNINRSPSAYLNNPAEERAMYKYDVDKNMSLLKFVDEEWGPVGSFNWFPVHGTAMNRTNELISSDNKGAASRFMEDWFAHSKVGRPSVKDNAPIKLSSLSKQSLRRKSSILGELQQVTEETAHNIARRIGPSGGMPTTRMASIMHRVRSVFTNPLDPPFVAAFCQSNEGDNSPNVLGAFCLDSGLPCDFNHSTCNGRNELCVGRGPAYPEDHFASTKIIGQRQSDKAIDLFQTATKKVDGKIDYRQAYVDMSSLGVVLTSGEVVSTCPAAVGFSFAAGTTDGPGAFDFTQGDNKGNLFWKIVGGALRVPSQEQVNCQQPKPVLIDTGEMFTPYAWAPAVLPIQILRIGQIIILSVPGEFTTMAGRRLRQAVRATLLEKGGSEFQDAHIIIAGLTGSYSQYITTFEEYEMQRYEGASTLYGPHTLSGYIQEFEKLATSLVQDTDIAPGPSPPDLLDKQLGFLPGVVADGTPSGVDFGDCKDDVPANSSYKAGDTVHAQFYTGCPRNDLLTEGTYALVEVLDATAKWQPAYDDDDWSVKYLWSRPMKYSTYSFGTVEWTVPESAQPGVYRIRHFGAYKRLFGEVKHFTGTSSAFVVTI</sequence>
<evidence type="ECO:0000259" key="6">
    <source>
        <dbReference type="Pfam" id="PF17048"/>
    </source>
</evidence>
<feature type="signal peptide" evidence="4">
    <location>
        <begin position="1"/>
        <end position="31"/>
    </location>
</feature>
<dbReference type="Gene3D" id="2.60.40.2300">
    <property type="entry name" value="Neutral/alkaline non-lysosomal ceramidase, C-terminal domain"/>
    <property type="match status" value="1"/>
</dbReference>
<keyword evidence="3" id="KW-0443">Lipid metabolism</keyword>
<protein>
    <recommendedName>
        <fullName evidence="3">Neutral ceramidase</fullName>
        <ecNumber evidence="3">3.5.1.23</ecNumber>
    </recommendedName>
</protein>
<dbReference type="InterPro" id="IPR031331">
    <property type="entry name" value="NEUT/ALK_ceramidase_C"/>
</dbReference>
<dbReference type="Pfam" id="PF04734">
    <property type="entry name" value="Ceramidase_alk"/>
    <property type="match status" value="1"/>
</dbReference>
<evidence type="ECO:0000256" key="2">
    <source>
        <dbReference type="ARBA" id="ARBA00022801"/>
    </source>
</evidence>
<dbReference type="EMBL" id="OZ019893">
    <property type="protein sequence ID" value="CAK9191799.1"/>
    <property type="molecule type" value="Genomic_DNA"/>
</dbReference>
<evidence type="ECO:0000259" key="5">
    <source>
        <dbReference type="Pfam" id="PF04734"/>
    </source>
</evidence>
<feature type="domain" description="Neutral/alkaline non-lysosomal ceramidase C-terminal" evidence="6">
    <location>
        <begin position="624"/>
        <end position="787"/>
    </location>
</feature>
<evidence type="ECO:0000313" key="7">
    <source>
        <dbReference type="EMBL" id="CAK9191799.1"/>
    </source>
</evidence>
<dbReference type="InterPro" id="IPR038445">
    <property type="entry name" value="NCDase_C_sf"/>
</dbReference>
<keyword evidence="8" id="KW-1185">Reference proteome</keyword>
<dbReference type="Pfam" id="PF17048">
    <property type="entry name" value="Ceramidse_alk_C"/>
    <property type="match status" value="1"/>
</dbReference>
<name>A0ABP0TBL7_9BRYO</name>
<keyword evidence="4" id="KW-0732">Signal</keyword>
<feature type="domain" description="Neutral/alkaline non-lysosomal ceramidase N-terminal" evidence="5">
    <location>
        <begin position="38"/>
        <end position="622"/>
    </location>
</feature>
<evidence type="ECO:0000313" key="8">
    <source>
        <dbReference type="Proteomes" id="UP001497512"/>
    </source>
</evidence>
<dbReference type="InterPro" id="IPR031329">
    <property type="entry name" value="NEUT/ALK_ceramidase_N"/>
</dbReference>
<dbReference type="InterPro" id="IPR006823">
    <property type="entry name" value="Ceramidase_alk"/>
</dbReference>
<gene>
    <name evidence="7" type="ORF">CSSPTR1EN2_LOCUS1571</name>
</gene>
<evidence type="ECO:0000256" key="4">
    <source>
        <dbReference type="SAM" id="SignalP"/>
    </source>
</evidence>
<proteinExistence type="inferred from homology"/>
<dbReference type="PANTHER" id="PTHR12670:SF1">
    <property type="entry name" value="NEUTRAL CERAMIDASE"/>
    <property type="match status" value="1"/>
</dbReference>
<organism evidence="7 8">
    <name type="scientific">Sphagnum troendelagicum</name>
    <dbReference type="NCBI Taxonomy" id="128251"/>
    <lineage>
        <taxon>Eukaryota</taxon>
        <taxon>Viridiplantae</taxon>
        <taxon>Streptophyta</taxon>
        <taxon>Embryophyta</taxon>
        <taxon>Bryophyta</taxon>
        <taxon>Sphagnophytina</taxon>
        <taxon>Sphagnopsida</taxon>
        <taxon>Sphagnales</taxon>
        <taxon>Sphagnaceae</taxon>
        <taxon>Sphagnum</taxon>
    </lineage>
</organism>
<accession>A0ABP0TBL7</accession>